<dbReference type="PRINTS" id="PR00080">
    <property type="entry name" value="SDRFAMILY"/>
</dbReference>
<evidence type="ECO:0000256" key="2">
    <source>
        <dbReference type="ARBA" id="ARBA00023002"/>
    </source>
</evidence>
<dbReference type="InterPro" id="IPR002347">
    <property type="entry name" value="SDR_fam"/>
</dbReference>
<dbReference type="SUPFAM" id="SSF51735">
    <property type="entry name" value="NAD(P)-binding Rossmann-fold domains"/>
    <property type="match status" value="2"/>
</dbReference>
<dbReference type="Proteomes" id="UP000007266">
    <property type="component" value="Linkage group 7"/>
</dbReference>
<evidence type="ECO:0000313" key="3">
    <source>
        <dbReference type="EMBL" id="EFA05876.2"/>
    </source>
</evidence>
<dbReference type="AlphaFoldDB" id="D6WT09"/>
<reference evidence="3 4" key="2">
    <citation type="journal article" date="2010" name="Nucleic Acids Res.">
        <title>BeetleBase in 2010: revisions to provide comprehensive genomic information for Tribolium castaneum.</title>
        <authorList>
            <person name="Kim H.S."/>
            <person name="Murphy T."/>
            <person name="Xia J."/>
            <person name="Caragea D."/>
            <person name="Park Y."/>
            <person name="Beeman R.W."/>
            <person name="Lorenzen M.D."/>
            <person name="Butcher S."/>
            <person name="Manak J.R."/>
            <person name="Brown S.J."/>
        </authorList>
    </citation>
    <scope>GENOME REANNOTATION</scope>
    <source>
        <strain evidence="3 4">Georgia GA2</strain>
    </source>
</reference>
<dbReference type="PRINTS" id="PR00081">
    <property type="entry name" value="GDHRDH"/>
</dbReference>
<dbReference type="EMBL" id="KQ971354">
    <property type="protein sequence ID" value="EFA05876.2"/>
    <property type="molecule type" value="Genomic_DNA"/>
</dbReference>
<comment type="similarity">
    <text evidence="1">Belongs to the short-chain dehydrogenases/reductases (SDR) family.</text>
</comment>
<dbReference type="PROSITE" id="PS00061">
    <property type="entry name" value="ADH_SHORT"/>
    <property type="match status" value="1"/>
</dbReference>
<dbReference type="InParanoid" id="D6WT09"/>
<protein>
    <submittedName>
        <fullName evidence="3">Uncharacterized protein</fullName>
    </submittedName>
</protein>
<dbReference type="PANTHER" id="PTHR44229">
    <property type="entry name" value="15-HYDROXYPROSTAGLANDIN DEHYDROGENASE [NAD(+)]"/>
    <property type="match status" value="1"/>
</dbReference>
<dbReference type="InterPro" id="IPR020904">
    <property type="entry name" value="Sc_DH/Rdtase_CS"/>
</dbReference>
<reference evidence="3 4" key="1">
    <citation type="journal article" date="2008" name="Nature">
        <title>The genome of the model beetle and pest Tribolium castaneum.</title>
        <authorList>
            <consortium name="Tribolium Genome Sequencing Consortium"/>
            <person name="Richards S."/>
            <person name="Gibbs R.A."/>
            <person name="Weinstock G.M."/>
            <person name="Brown S.J."/>
            <person name="Denell R."/>
            <person name="Beeman R.W."/>
            <person name="Gibbs R."/>
            <person name="Beeman R.W."/>
            <person name="Brown S.J."/>
            <person name="Bucher G."/>
            <person name="Friedrich M."/>
            <person name="Grimmelikhuijzen C.J."/>
            <person name="Klingler M."/>
            <person name="Lorenzen M."/>
            <person name="Richards S."/>
            <person name="Roth S."/>
            <person name="Schroder R."/>
            <person name="Tautz D."/>
            <person name="Zdobnov E.M."/>
            <person name="Muzny D."/>
            <person name="Gibbs R.A."/>
            <person name="Weinstock G.M."/>
            <person name="Attaway T."/>
            <person name="Bell S."/>
            <person name="Buhay C.J."/>
            <person name="Chandrabose M.N."/>
            <person name="Chavez D."/>
            <person name="Clerk-Blankenburg K.P."/>
            <person name="Cree A."/>
            <person name="Dao M."/>
            <person name="Davis C."/>
            <person name="Chacko J."/>
            <person name="Dinh H."/>
            <person name="Dugan-Rocha S."/>
            <person name="Fowler G."/>
            <person name="Garner T.T."/>
            <person name="Garnes J."/>
            <person name="Gnirke A."/>
            <person name="Hawes A."/>
            <person name="Hernandez J."/>
            <person name="Hines S."/>
            <person name="Holder M."/>
            <person name="Hume J."/>
            <person name="Jhangiani S.N."/>
            <person name="Joshi V."/>
            <person name="Khan Z.M."/>
            <person name="Jackson L."/>
            <person name="Kovar C."/>
            <person name="Kowis A."/>
            <person name="Lee S."/>
            <person name="Lewis L.R."/>
            <person name="Margolis J."/>
            <person name="Morgan M."/>
            <person name="Nazareth L.V."/>
            <person name="Nguyen N."/>
            <person name="Okwuonu G."/>
            <person name="Parker D."/>
            <person name="Richards S."/>
            <person name="Ruiz S.J."/>
            <person name="Santibanez J."/>
            <person name="Savard J."/>
            <person name="Scherer S.E."/>
            <person name="Schneider B."/>
            <person name="Sodergren E."/>
            <person name="Tautz D."/>
            <person name="Vattahil S."/>
            <person name="Villasana D."/>
            <person name="White C.S."/>
            <person name="Wright R."/>
            <person name="Park Y."/>
            <person name="Beeman R.W."/>
            <person name="Lord J."/>
            <person name="Oppert B."/>
            <person name="Lorenzen M."/>
            <person name="Brown S."/>
            <person name="Wang L."/>
            <person name="Savard J."/>
            <person name="Tautz D."/>
            <person name="Richards S."/>
            <person name="Weinstock G."/>
            <person name="Gibbs R.A."/>
            <person name="Liu Y."/>
            <person name="Worley K."/>
            <person name="Weinstock G."/>
            <person name="Elsik C.G."/>
            <person name="Reese J.T."/>
            <person name="Elhaik E."/>
            <person name="Landan G."/>
            <person name="Graur D."/>
            <person name="Arensburger P."/>
            <person name="Atkinson P."/>
            <person name="Beeman R.W."/>
            <person name="Beidler J."/>
            <person name="Brown S.J."/>
            <person name="Demuth J.P."/>
            <person name="Drury D.W."/>
            <person name="Du Y.Z."/>
            <person name="Fujiwara H."/>
            <person name="Lorenzen M."/>
            <person name="Maselli V."/>
            <person name="Osanai M."/>
            <person name="Park Y."/>
            <person name="Robertson H.M."/>
            <person name="Tu Z."/>
            <person name="Wang J.J."/>
            <person name="Wang S."/>
            <person name="Richards S."/>
            <person name="Song H."/>
            <person name="Zhang L."/>
            <person name="Sodergren E."/>
            <person name="Werner D."/>
            <person name="Stanke M."/>
            <person name="Morgenstern B."/>
            <person name="Solovyev V."/>
            <person name="Kosarev P."/>
            <person name="Brown G."/>
            <person name="Chen H.C."/>
            <person name="Ermolaeva O."/>
            <person name="Hlavina W."/>
            <person name="Kapustin Y."/>
            <person name="Kiryutin B."/>
            <person name="Kitts P."/>
            <person name="Maglott D."/>
            <person name="Pruitt K."/>
            <person name="Sapojnikov V."/>
            <person name="Souvorov A."/>
            <person name="Mackey A.J."/>
            <person name="Waterhouse R.M."/>
            <person name="Wyder S."/>
            <person name="Zdobnov E.M."/>
            <person name="Zdobnov E.M."/>
            <person name="Wyder S."/>
            <person name="Kriventseva E.V."/>
            <person name="Kadowaki T."/>
            <person name="Bork P."/>
            <person name="Aranda M."/>
            <person name="Bao R."/>
            <person name="Beermann A."/>
            <person name="Berns N."/>
            <person name="Bolognesi R."/>
            <person name="Bonneton F."/>
            <person name="Bopp D."/>
            <person name="Brown S.J."/>
            <person name="Bucher G."/>
            <person name="Butts T."/>
            <person name="Chaumot A."/>
            <person name="Denell R.E."/>
            <person name="Ferrier D.E."/>
            <person name="Friedrich M."/>
            <person name="Gordon C.M."/>
            <person name="Jindra M."/>
            <person name="Klingler M."/>
            <person name="Lan Q."/>
            <person name="Lattorff H.M."/>
            <person name="Laudet V."/>
            <person name="von Levetsow C."/>
            <person name="Liu Z."/>
            <person name="Lutz R."/>
            <person name="Lynch J.A."/>
            <person name="da Fonseca R.N."/>
            <person name="Posnien N."/>
            <person name="Reuter R."/>
            <person name="Roth S."/>
            <person name="Savard J."/>
            <person name="Schinko J.B."/>
            <person name="Schmitt C."/>
            <person name="Schoppmeier M."/>
            <person name="Schroder R."/>
            <person name="Shippy T.D."/>
            <person name="Simonnet F."/>
            <person name="Marques-Souza H."/>
            <person name="Tautz D."/>
            <person name="Tomoyasu Y."/>
            <person name="Trauner J."/>
            <person name="Van der Zee M."/>
            <person name="Vervoort M."/>
            <person name="Wittkopp N."/>
            <person name="Wimmer E.A."/>
            <person name="Yang X."/>
            <person name="Jones A.K."/>
            <person name="Sattelle D.B."/>
            <person name="Ebert P.R."/>
            <person name="Nelson D."/>
            <person name="Scott J.G."/>
            <person name="Beeman R.W."/>
            <person name="Muthukrishnan S."/>
            <person name="Kramer K.J."/>
            <person name="Arakane Y."/>
            <person name="Beeman R.W."/>
            <person name="Zhu Q."/>
            <person name="Hogenkamp D."/>
            <person name="Dixit R."/>
            <person name="Oppert B."/>
            <person name="Jiang H."/>
            <person name="Zou Z."/>
            <person name="Marshall J."/>
            <person name="Elpidina E."/>
            <person name="Vinokurov K."/>
            <person name="Oppert C."/>
            <person name="Zou Z."/>
            <person name="Evans J."/>
            <person name="Lu Z."/>
            <person name="Zhao P."/>
            <person name="Sumathipala N."/>
            <person name="Altincicek B."/>
            <person name="Vilcinskas A."/>
            <person name="Williams M."/>
            <person name="Hultmark D."/>
            <person name="Hetru C."/>
            <person name="Jiang H."/>
            <person name="Grimmelikhuijzen C.J."/>
            <person name="Hauser F."/>
            <person name="Cazzamali G."/>
            <person name="Williamson M."/>
            <person name="Park Y."/>
            <person name="Li B."/>
            <person name="Tanaka Y."/>
            <person name="Predel R."/>
            <person name="Neupert S."/>
            <person name="Schachtner J."/>
            <person name="Verleyen P."/>
            <person name="Raible F."/>
            <person name="Bork P."/>
            <person name="Friedrich M."/>
            <person name="Walden K.K."/>
            <person name="Robertson H.M."/>
            <person name="Angeli S."/>
            <person name="Foret S."/>
            <person name="Bucher G."/>
            <person name="Schuetz S."/>
            <person name="Maleszka R."/>
            <person name="Wimmer E.A."/>
            <person name="Beeman R.W."/>
            <person name="Lorenzen M."/>
            <person name="Tomoyasu Y."/>
            <person name="Miller S.C."/>
            <person name="Grossmann D."/>
            <person name="Bucher G."/>
        </authorList>
    </citation>
    <scope>NUCLEOTIDE SEQUENCE [LARGE SCALE GENOMIC DNA]</scope>
    <source>
        <strain evidence="3 4">Georgia GA2</strain>
    </source>
</reference>
<dbReference type="Gene3D" id="3.40.50.720">
    <property type="entry name" value="NAD(P)-binding Rossmann-like Domain"/>
    <property type="match status" value="2"/>
</dbReference>
<name>D6WT09_TRICA</name>
<gene>
    <name evidence="3" type="primary">AUGUSTUS-3.0.2_08685</name>
    <name evidence="3" type="ORF">TcasGA2_TC008685</name>
</gene>
<dbReference type="PANTHER" id="PTHR44229:SF8">
    <property type="entry name" value="ALCOHOL DEHYDROGENASE-RELATED"/>
    <property type="match status" value="1"/>
</dbReference>
<dbReference type="InterPro" id="IPR036291">
    <property type="entry name" value="NAD(P)-bd_dom_sf"/>
</dbReference>
<sequence length="571" mass="63154">MAFLRNILAKQSPITNAFTNTIWHRQMSGGNPVECKVAVITGGAIGIGVACAKSLLENGARGVMLGDIREKEGKELAAELNKTYGKDKALFMKCDVTKKDEFENLFKCTYQRFPSMDIVINNAGLLQDKYWPLELAVNVNGLVQGTLFGFHYMGKHGKHEKGRGGVIVNMASIYGLQQAYACPVYNGTKGFVIRFSNAMSHEYYEKMTGVKVLTMCPGVTDTNMIDESSTYALDGFGDLGKLVSEGLANLPPQPASACGDCLIKMLCSGENGGIWVIEESECYKVRLPDRQTLRTVSIMFRLLFLKNIRNIASIFLAKRLQWPRNTLQKSSLARGRNEAQPEQPPKPHKEIFFPQLGRDGIKDKVALVTGGTDGIGLRCVRELLRTGARGVMIADTNESKGFNRVIEFSKDYGQSRIAFIQINPANYVLLKNAFISTLNFYEGLDIVINNVRFKEKNWEDQVDENIKGIVLSTQLCLEFMGRNNGGKGGILLNIVSEYEENTDSCPLHSACQDFVVRFDRSVATSHFDTTNVKVLTICRASFDTIGCDLTTILTKGTNGCVWMPCTCASDS</sequence>
<dbReference type="GO" id="GO:0005737">
    <property type="term" value="C:cytoplasm"/>
    <property type="evidence" value="ECO:0000318"/>
    <property type="project" value="GO_Central"/>
</dbReference>
<proteinExistence type="inferred from homology"/>
<evidence type="ECO:0000313" key="4">
    <source>
        <dbReference type="Proteomes" id="UP000007266"/>
    </source>
</evidence>
<dbReference type="eggNOG" id="KOG4169">
    <property type="taxonomic scope" value="Eukaryota"/>
</dbReference>
<keyword evidence="4" id="KW-1185">Reference proteome</keyword>
<dbReference type="GO" id="GO:0016616">
    <property type="term" value="F:oxidoreductase activity, acting on the CH-OH group of donors, NAD or NADP as acceptor"/>
    <property type="evidence" value="ECO:0000318"/>
    <property type="project" value="GO_Central"/>
</dbReference>
<accession>D6WT09</accession>
<dbReference type="STRING" id="7070.D6WT09"/>
<evidence type="ECO:0000256" key="1">
    <source>
        <dbReference type="ARBA" id="ARBA00006484"/>
    </source>
</evidence>
<keyword evidence="2" id="KW-0560">Oxidoreductase</keyword>
<dbReference type="Pfam" id="PF00106">
    <property type="entry name" value="adh_short"/>
    <property type="match status" value="2"/>
</dbReference>
<organism evidence="3 4">
    <name type="scientific">Tribolium castaneum</name>
    <name type="common">Red flour beetle</name>
    <dbReference type="NCBI Taxonomy" id="7070"/>
    <lineage>
        <taxon>Eukaryota</taxon>
        <taxon>Metazoa</taxon>
        <taxon>Ecdysozoa</taxon>
        <taxon>Arthropoda</taxon>
        <taxon>Hexapoda</taxon>
        <taxon>Insecta</taxon>
        <taxon>Pterygota</taxon>
        <taxon>Neoptera</taxon>
        <taxon>Endopterygota</taxon>
        <taxon>Coleoptera</taxon>
        <taxon>Polyphaga</taxon>
        <taxon>Cucujiformia</taxon>
        <taxon>Tenebrionidae</taxon>
        <taxon>Tenebrionidae incertae sedis</taxon>
        <taxon>Tribolium</taxon>
    </lineage>
</organism>
<dbReference type="FunFam" id="3.40.50.720:FF:000338">
    <property type="entry name" value="3-oxoacyl-ACP reductase FabG"/>
    <property type="match status" value="1"/>
</dbReference>
<dbReference type="HOGENOM" id="CLU_651055_0_0_1"/>